<evidence type="ECO:0000313" key="2">
    <source>
        <dbReference type="EMBL" id="KAF2202841.1"/>
    </source>
</evidence>
<feature type="region of interest" description="Disordered" evidence="1">
    <location>
        <begin position="197"/>
        <end position="345"/>
    </location>
</feature>
<evidence type="ECO:0000313" key="3">
    <source>
        <dbReference type="Proteomes" id="UP000799536"/>
    </source>
</evidence>
<dbReference type="EMBL" id="ML993922">
    <property type="protein sequence ID" value="KAF2202841.1"/>
    <property type="molecule type" value="Genomic_DNA"/>
</dbReference>
<feature type="compositionally biased region" description="Low complexity" evidence="1">
    <location>
        <begin position="320"/>
        <end position="330"/>
    </location>
</feature>
<gene>
    <name evidence="2" type="ORF">GQ43DRAFT_297124</name>
</gene>
<accession>A0A9P4JR35</accession>
<protein>
    <submittedName>
        <fullName evidence="2">Uncharacterized protein</fullName>
    </submittedName>
</protein>
<keyword evidence="3" id="KW-1185">Reference proteome</keyword>
<feature type="compositionally biased region" description="Basic and acidic residues" evidence="1">
    <location>
        <begin position="331"/>
        <end position="345"/>
    </location>
</feature>
<comment type="caution">
    <text evidence="2">The sequence shown here is derived from an EMBL/GenBank/DDBJ whole genome shotgun (WGS) entry which is preliminary data.</text>
</comment>
<dbReference type="AlphaFoldDB" id="A0A9P4JR35"/>
<organism evidence="2 3">
    <name type="scientific">Delitschia confertaspora ATCC 74209</name>
    <dbReference type="NCBI Taxonomy" id="1513339"/>
    <lineage>
        <taxon>Eukaryota</taxon>
        <taxon>Fungi</taxon>
        <taxon>Dikarya</taxon>
        <taxon>Ascomycota</taxon>
        <taxon>Pezizomycotina</taxon>
        <taxon>Dothideomycetes</taxon>
        <taxon>Pleosporomycetidae</taxon>
        <taxon>Pleosporales</taxon>
        <taxon>Delitschiaceae</taxon>
        <taxon>Delitschia</taxon>
    </lineage>
</organism>
<name>A0A9P4JR35_9PLEO</name>
<sequence length="345" mass="38385">MSSLPSFKQVYHVNVVKESFPNVRETLPQGPQILEVCLREAIPTLLNALVVSGRYPNATDDFFNPDLQTIGFQKRVMSLDGHPDCMLSFWRTENIITIGHFRILDPFISRAQNPKILLKWEYLVRIRAGQTYDGVKFRGSWEAEFAEPIAYSTDRLSEFEGYRHPGPSLDSLLQNEQNLARLFFTSAQHHATELWDGWSPVQTSGPRVPSMSVDTMADSSGRETVDPSIKSEPISSPPMQDLPEIPQWSEGMDLDSQQHSSEVNSPDPDSAMESVEEVRRSLDVASISDNNAPSPTEAGPSSGGGANTRDTEEVLGGIGSQLDSSLSTLLDQERRHLTTPRDEQL</sequence>
<evidence type="ECO:0000256" key="1">
    <source>
        <dbReference type="SAM" id="MobiDB-lite"/>
    </source>
</evidence>
<proteinExistence type="predicted"/>
<reference evidence="2" key="1">
    <citation type="journal article" date="2020" name="Stud. Mycol.">
        <title>101 Dothideomycetes genomes: a test case for predicting lifestyles and emergence of pathogens.</title>
        <authorList>
            <person name="Haridas S."/>
            <person name="Albert R."/>
            <person name="Binder M."/>
            <person name="Bloem J."/>
            <person name="Labutti K."/>
            <person name="Salamov A."/>
            <person name="Andreopoulos B."/>
            <person name="Baker S."/>
            <person name="Barry K."/>
            <person name="Bills G."/>
            <person name="Bluhm B."/>
            <person name="Cannon C."/>
            <person name="Castanera R."/>
            <person name="Culley D."/>
            <person name="Daum C."/>
            <person name="Ezra D."/>
            <person name="Gonzalez J."/>
            <person name="Henrissat B."/>
            <person name="Kuo A."/>
            <person name="Liang C."/>
            <person name="Lipzen A."/>
            <person name="Lutzoni F."/>
            <person name="Magnuson J."/>
            <person name="Mondo S."/>
            <person name="Nolan M."/>
            <person name="Ohm R."/>
            <person name="Pangilinan J."/>
            <person name="Park H.-J."/>
            <person name="Ramirez L."/>
            <person name="Alfaro M."/>
            <person name="Sun H."/>
            <person name="Tritt A."/>
            <person name="Yoshinaga Y."/>
            <person name="Zwiers L.-H."/>
            <person name="Turgeon B."/>
            <person name="Goodwin S."/>
            <person name="Spatafora J."/>
            <person name="Crous P."/>
            <person name="Grigoriev I."/>
        </authorList>
    </citation>
    <scope>NUCLEOTIDE SEQUENCE</scope>
    <source>
        <strain evidence="2">ATCC 74209</strain>
    </source>
</reference>
<feature type="compositionally biased region" description="Polar residues" evidence="1">
    <location>
        <begin position="255"/>
        <end position="264"/>
    </location>
</feature>
<dbReference type="Proteomes" id="UP000799536">
    <property type="component" value="Unassembled WGS sequence"/>
</dbReference>
<feature type="compositionally biased region" description="Low complexity" evidence="1">
    <location>
        <begin position="227"/>
        <end position="238"/>
    </location>
</feature>